<organism evidence="1 2">
    <name type="scientific">Flavobacterium johnsoniae (strain ATCC 17061 / DSM 2064 / JCM 8514 / BCRC 14874 / CCUG 350202 / NBRC 14942 / NCIMB 11054 / UW101)</name>
    <name type="common">Cytophaga johnsonae</name>
    <dbReference type="NCBI Taxonomy" id="376686"/>
    <lineage>
        <taxon>Bacteria</taxon>
        <taxon>Pseudomonadati</taxon>
        <taxon>Bacteroidota</taxon>
        <taxon>Flavobacteriia</taxon>
        <taxon>Flavobacteriales</taxon>
        <taxon>Flavobacteriaceae</taxon>
        <taxon>Flavobacterium</taxon>
    </lineage>
</organism>
<protein>
    <submittedName>
        <fullName evidence="1">Uncharacterized protein</fullName>
    </submittedName>
</protein>
<name>A5FGF0_FLAJ1</name>
<dbReference type="HOGENOM" id="CLU_1862229_0_0_10"/>
<reference evidence="1 2" key="1">
    <citation type="journal article" date="2009" name="Appl. Environ. Microbiol.">
        <title>Novel features of the polysaccharide-digesting gliding bacterium Flavobacterium johnsoniae as revealed by genome sequence analysis.</title>
        <authorList>
            <person name="McBride M.J."/>
            <person name="Xie G."/>
            <person name="Martens E.C."/>
            <person name="Lapidus A."/>
            <person name="Henrissat B."/>
            <person name="Rhodes R.G."/>
            <person name="Goltsman E."/>
            <person name="Wang W."/>
            <person name="Xu J."/>
            <person name="Hunnicutt D.W."/>
            <person name="Staroscik A.M."/>
            <person name="Hoover T.R."/>
            <person name="Cheng Y.Q."/>
            <person name="Stein J.L."/>
        </authorList>
    </citation>
    <scope>NUCLEOTIDE SEQUENCE [LARGE SCALE GENOMIC DNA]</scope>
    <source>
        <strain evidence="2">ATCC 17061 / DSM 2064 / JCM 8514 / BCRC 14874 / CCUG 350202 / NBRC 14942 / NCIMB 11054 / UW101</strain>
    </source>
</reference>
<gene>
    <name evidence="1" type="ordered locus">Fjoh_2702</name>
</gene>
<dbReference type="STRING" id="376686.Fjoh_2702"/>
<sequence>MFGFVTNFAFLNNSIMTAQEEKKTDAFILASTRLKSTSKEYLAVKTLLEHGNLLYCFLGKWETLDLTKIFIQMQFTYQYVTGGIQLRENSKEEYYAKYIKPKTALPADYYPNTVLAVGKMEKYDESQPGWVDKRTKK</sequence>
<proteinExistence type="predicted"/>
<dbReference type="Proteomes" id="UP000006694">
    <property type="component" value="Chromosome"/>
</dbReference>
<dbReference type="AlphaFoldDB" id="A5FGF0"/>
<keyword evidence="2" id="KW-1185">Reference proteome</keyword>
<evidence type="ECO:0000313" key="1">
    <source>
        <dbReference type="EMBL" id="ABQ05724.1"/>
    </source>
</evidence>
<dbReference type="EMBL" id="CP000685">
    <property type="protein sequence ID" value="ABQ05724.1"/>
    <property type="molecule type" value="Genomic_DNA"/>
</dbReference>
<dbReference type="KEGG" id="fjo:Fjoh_2702"/>
<evidence type="ECO:0000313" key="2">
    <source>
        <dbReference type="Proteomes" id="UP000006694"/>
    </source>
</evidence>
<accession>A5FGF0</accession>